<name>A0ABP5FZT9_9ACTN</name>
<keyword evidence="4" id="KW-1185">Reference proteome</keyword>
<evidence type="ECO:0000256" key="1">
    <source>
        <dbReference type="SAM" id="MobiDB-lite"/>
    </source>
</evidence>
<proteinExistence type="predicted"/>
<feature type="region of interest" description="Disordered" evidence="1">
    <location>
        <begin position="361"/>
        <end position="430"/>
    </location>
</feature>
<feature type="transmembrane region" description="Helical" evidence="2">
    <location>
        <begin position="436"/>
        <end position="456"/>
    </location>
</feature>
<keyword evidence="2" id="KW-0812">Transmembrane</keyword>
<accession>A0ABP5FZT9</accession>
<evidence type="ECO:0000256" key="2">
    <source>
        <dbReference type="SAM" id="Phobius"/>
    </source>
</evidence>
<feature type="compositionally biased region" description="Low complexity" evidence="1">
    <location>
        <begin position="374"/>
        <end position="421"/>
    </location>
</feature>
<comment type="caution">
    <text evidence="3">The sequence shown here is derived from an EMBL/GenBank/DDBJ whole genome shotgun (WGS) entry which is preliminary data.</text>
</comment>
<sequence>MDHGSMTVRNPPGAPASRRWEARTTRAGGSDQGTDMSRGLRALARGLAAVLATGTAVAAAGAGVARAADNGSGPVATAPSAPATQTLSGVAVNGVRLELTLPKQLPVDLPGQQLAAREVDVAVDDAGGQGYTGTVDVSVTAEGSAAAHPPRVDQYDTDSGSWRPVTAAAGGGAALTVAASVTVPAGGSAQVRLRVSPGTAVLDDVKVSAATNGASVVGSVPVTVPTFQSTGLTASVQAGTPDMVTGQLTNPTDVAYKHVPVKLYLKACPAPPGKCFGAADVKLEARIGGAWQTVAVHADPSVTGGLSGTVFPDVSLAPGDSVQLAARMTLNSGAVAVNPVPMAFGPAGLTVVDHGAAGGMLTVQPQAAPPPTPTSTAGSASSTTASTAPSSTESSPSDPGSSTDPATPSATSATPASDSPAVAAGTPTAGESSSSATILVAAGLFAVCLALVLWFVQMKRRERSAAAARRAGYDR</sequence>
<dbReference type="EMBL" id="BAAAQN010000021">
    <property type="protein sequence ID" value="GAA2034282.1"/>
    <property type="molecule type" value="Genomic_DNA"/>
</dbReference>
<keyword evidence="2" id="KW-1133">Transmembrane helix</keyword>
<reference evidence="4" key="1">
    <citation type="journal article" date="2019" name="Int. J. Syst. Evol. Microbiol.">
        <title>The Global Catalogue of Microorganisms (GCM) 10K type strain sequencing project: providing services to taxonomists for standard genome sequencing and annotation.</title>
        <authorList>
            <consortium name="The Broad Institute Genomics Platform"/>
            <consortium name="The Broad Institute Genome Sequencing Center for Infectious Disease"/>
            <person name="Wu L."/>
            <person name="Ma J."/>
        </authorList>
    </citation>
    <scope>NUCLEOTIDE SEQUENCE [LARGE SCALE GENOMIC DNA]</scope>
    <source>
        <strain evidence="4">JCM 16014</strain>
    </source>
</reference>
<gene>
    <name evidence="3" type="ORF">GCM10009839_38490</name>
</gene>
<feature type="region of interest" description="Disordered" evidence="1">
    <location>
        <begin position="1"/>
        <end position="36"/>
    </location>
</feature>
<organism evidence="3 4">
    <name type="scientific">Catenulispora yoronensis</name>
    <dbReference type="NCBI Taxonomy" id="450799"/>
    <lineage>
        <taxon>Bacteria</taxon>
        <taxon>Bacillati</taxon>
        <taxon>Actinomycetota</taxon>
        <taxon>Actinomycetes</taxon>
        <taxon>Catenulisporales</taxon>
        <taxon>Catenulisporaceae</taxon>
        <taxon>Catenulispora</taxon>
    </lineage>
</organism>
<keyword evidence="2" id="KW-0472">Membrane</keyword>
<protein>
    <submittedName>
        <fullName evidence="3">Uncharacterized protein</fullName>
    </submittedName>
</protein>
<evidence type="ECO:0000313" key="3">
    <source>
        <dbReference type="EMBL" id="GAA2034282.1"/>
    </source>
</evidence>
<dbReference type="Proteomes" id="UP001500751">
    <property type="component" value="Unassembled WGS sequence"/>
</dbReference>
<evidence type="ECO:0000313" key="4">
    <source>
        <dbReference type="Proteomes" id="UP001500751"/>
    </source>
</evidence>